<sequence length="293" mass="32667">MKNYTELPVGEYAKTNNVDILRAEVSSDIVDLLSSNTFNLVIAVSYGKLIPAEFITRCKYGGINVHPSLLPRYSGSSPLQYALLNDDLETGVTVQTLHPTKFDHGSIIAQSSAVPILDSDNYSSLASKLGDIGGEILAKVIEDGSFVDIKPLTNSYTRCFAPKIDKQERQALWSHYSARQLKRRYDALGPLFTFMDVNVKRKGKRITEKQRIILNEISELKDTNELDLALNLDELKECGDFSLVKDGLCIKAKEGYVLAKRVQMQTKAEDTPEAFIGTCRKSNGSTRQHFLPK</sequence>
<dbReference type="SUPFAM" id="SSF53328">
    <property type="entry name" value="Formyltransferase"/>
    <property type="match status" value="1"/>
</dbReference>
<gene>
    <name evidence="3" type="ORF">KGF56_001572</name>
</gene>
<proteinExistence type="predicted"/>
<dbReference type="EMBL" id="JAHUZD010000028">
    <property type="protein sequence ID" value="KAI3405554.1"/>
    <property type="molecule type" value="Genomic_DNA"/>
</dbReference>
<dbReference type="RefSeq" id="XP_049181299.1">
    <property type="nucleotide sequence ID" value="XM_049322709.1"/>
</dbReference>
<feature type="domain" description="Formyl transferase N-terminal" evidence="2">
    <location>
        <begin position="22"/>
        <end position="141"/>
    </location>
</feature>
<dbReference type="PANTHER" id="PTHR11138">
    <property type="entry name" value="METHIONYL-TRNA FORMYLTRANSFERASE"/>
    <property type="match status" value="1"/>
</dbReference>
<evidence type="ECO:0000259" key="2">
    <source>
        <dbReference type="Pfam" id="PF00551"/>
    </source>
</evidence>
<dbReference type="InterPro" id="IPR002376">
    <property type="entry name" value="Formyl_transf_N"/>
</dbReference>
<protein>
    <recommendedName>
        <fullName evidence="1">methionyl-tRNA formyltransferase</fullName>
        <ecNumber evidence="1">2.1.2.9</ecNumber>
    </recommendedName>
</protein>
<name>A0AAI9SZ22_9ASCO</name>
<dbReference type="CDD" id="cd08646">
    <property type="entry name" value="FMT_core_Met-tRNA-FMT_N"/>
    <property type="match status" value="1"/>
</dbReference>
<dbReference type="InterPro" id="IPR036477">
    <property type="entry name" value="Formyl_transf_N_sf"/>
</dbReference>
<dbReference type="Gene3D" id="3.40.50.12230">
    <property type="match status" value="1"/>
</dbReference>
<dbReference type="AlphaFoldDB" id="A0AAI9SZ22"/>
<dbReference type="GO" id="GO:0005739">
    <property type="term" value="C:mitochondrion"/>
    <property type="evidence" value="ECO:0007669"/>
    <property type="project" value="TreeGrafter"/>
</dbReference>
<dbReference type="GeneID" id="73379189"/>
<comment type="caution">
    <text evidence="3">The sequence shown here is derived from an EMBL/GenBank/DDBJ whole genome shotgun (WGS) entry which is preliminary data.</text>
</comment>
<keyword evidence="4" id="KW-1185">Reference proteome</keyword>
<dbReference type="GO" id="GO:0004479">
    <property type="term" value="F:methionyl-tRNA formyltransferase activity"/>
    <property type="evidence" value="ECO:0007669"/>
    <property type="project" value="UniProtKB-EC"/>
</dbReference>
<dbReference type="Proteomes" id="UP001202479">
    <property type="component" value="Unassembled WGS sequence"/>
</dbReference>
<accession>A0AAI9SZ22</accession>
<evidence type="ECO:0000313" key="3">
    <source>
        <dbReference type="EMBL" id="KAI3405554.1"/>
    </source>
</evidence>
<dbReference type="InterPro" id="IPR041711">
    <property type="entry name" value="Met-tRNA-FMT_N"/>
</dbReference>
<dbReference type="Pfam" id="PF00551">
    <property type="entry name" value="Formyl_trans_N"/>
    <property type="match status" value="1"/>
</dbReference>
<evidence type="ECO:0000313" key="4">
    <source>
        <dbReference type="Proteomes" id="UP001202479"/>
    </source>
</evidence>
<reference evidence="3" key="1">
    <citation type="journal article" date="2022" name="DNA Res.">
        <title>Genome analysis of five recently described species of the CUG-Ser clade uncovers Candida theae as a new hybrid lineage with pathogenic potential in the Candida parapsilosis species complex.</title>
        <authorList>
            <person name="Mixao V."/>
            <person name="Del Olmo V."/>
            <person name="Hegedusova E."/>
            <person name="Saus E."/>
            <person name="Pryszcz L."/>
            <person name="Cillingova A."/>
            <person name="Nosek J."/>
            <person name="Gabaldon T."/>
        </authorList>
    </citation>
    <scope>NUCLEOTIDE SEQUENCE</scope>
    <source>
        <strain evidence="3">CBS 10844</strain>
    </source>
</reference>
<dbReference type="EC" id="2.1.2.9" evidence="1"/>
<dbReference type="PANTHER" id="PTHR11138:SF5">
    <property type="entry name" value="METHIONYL-TRNA FORMYLTRANSFERASE, MITOCHONDRIAL"/>
    <property type="match status" value="1"/>
</dbReference>
<evidence type="ECO:0000256" key="1">
    <source>
        <dbReference type="ARBA" id="ARBA00012261"/>
    </source>
</evidence>
<organism evidence="3 4">
    <name type="scientific">Candida oxycetoniae</name>
    <dbReference type="NCBI Taxonomy" id="497107"/>
    <lineage>
        <taxon>Eukaryota</taxon>
        <taxon>Fungi</taxon>
        <taxon>Dikarya</taxon>
        <taxon>Ascomycota</taxon>
        <taxon>Saccharomycotina</taxon>
        <taxon>Pichiomycetes</taxon>
        <taxon>Debaryomycetaceae</taxon>
        <taxon>Candida/Lodderomyces clade</taxon>
        <taxon>Candida</taxon>
    </lineage>
</organism>